<reference evidence="3" key="1">
    <citation type="journal article" date="2023" name="Insect Mol. Biol.">
        <title>Genome sequencing provides insights into the evolution of gene families encoding plant cell wall-degrading enzymes in longhorned beetles.</title>
        <authorList>
            <person name="Shin N.R."/>
            <person name="Okamura Y."/>
            <person name="Kirsch R."/>
            <person name="Pauchet Y."/>
        </authorList>
    </citation>
    <scope>NUCLEOTIDE SEQUENCE</scope>
    <source>
        <strain evidence="3">AMC_N1</strain>
    </source>
</reference>
<organism evidence="3 4">
    <name type="scientific">Aromia moschata</name>
    <dbReference type="NCBI Taxonomy" id="1265417"/>
    <lineage>
        <taxon>Eukaryota</taxon>
        <taxon>Metazoa</taxon>
        <taxon>Ecdysozoa</taxon>
        <taxon>Arthropoda</taxon>
        <taxon>Hexapoda</taxon>
        <taxon>Insecta</taxon>
        <taxon>Pterygota</taxon>
        <taxon>Neoptera</taxon>
        <taxon>Endopterygota</taxon>
        <taxon>Coleoptera</taxon>
        <taxon>Polyphaga</taxon>
        <taxon>Cucujiformia</taxon>
        <taxon>Chrysomeloidea</taxon>
        <taxon>Cerambycidae</taxon>
        <taxon>Cerambycinae</taxon>
        <taxon>Callichromatini</taxon>
        <taxon>Aromia</taxon>
    </lineage>
</organism>
<feature type="region of interest" description="Disordered" evidence="1">
    <location>
        <begin position="245"/>
        <end position="268"/>
    </location>
</feature>
<name>A0AAV8XI45_9CUCU</name>
<feature type="region of interest" description="Disordered" evidence="1">
    <location>
        <begin position="142"/>
        <end position="170"/>
    </location>
</feature>
<evidence type="ECO:0000313" key="4">
    <source>
        <dbReference type="Proteomes" id="UP001162162"/>
    </source>
</evidence>
<evidence type="ECO:0000256" key="1">
    <source>
        <dbReference type="SAM" id="MobiDB-lite"/>
    </source>
</evidence>
<accession>A0AAV8XI45</accession>
<dbReference type="PROSITE" id="PS50826">
    <property type="entry name" value="RUN"/>
    <property type="match status" value="1"/>
</dbReference>
<proteinExistence type="predicted"/>
<dbReference type="Proteomes" id="UP001162162">
    <property type="component" value="Unassembled WGS sequence"/>
</dbReference>
<evidence type="ECO:0000313" key="3">
    <source>
        <dbReference type="EMBL" id="KAJ8938294.1"/>
    </source>
</evidence>
<comment type="caution">
    <text evidence="3">The sequence shown here is derived from an EMBL/GenBank/DDBJ whole genome shotgun (WGS) entry which is preliminary data.</text>
</comment>
<dbReference type="InterPro" id="IPR004012">
    <property type="entry name" value="Run_dom"/>
</dbReference>
<gene>
    <name evidence="3" type="ORF">NQ318_020353</name>
</gene>
<dbReference type="EMBL" id="JAPWTK010000568">
    <property type="protein sequence ID" value="KAJ8938294.1"/>
    <property type="molecule type" value="Genomic_DNA"/>
</dbReference>
<sequence>MTMRQDSSALKSFYKMDAFVRDGELLDVAQRLIEGVEAFKSFTLPCNSSLLNTWPLPSLFLAGIWAPTLKVCPVAPCHDVAQSIDESVKSQSFQETSSETESLSSAMSFTSQSSGLRQIVALTEDEVLKIILSKDKDRFPTHNSQSFDDLKSSCSSEPEKSGESGVNYNVGNSLNRRTGWSFDENQENVSDIEKVETIVGSKPSVSESKSVEVSYTELIESYNKMSGGVIKTPDPREVWQRFQEQQKEEHNIGDYKSDEEETENKKENGLLARSESTLADYIGVIAREKGLDAQNYECADCKQPLGITDKLNHAQSVREKGNEKNYHFLVL</sequence>
<keyword evidence="4" id="KW-1185">Reference proteome</keyword>
<dbReference type="AlphaFoldDB" id="A0AAV8XI45"/>
<feature type="compositionally biased region" description="Basic and acidic residues" evidence="1">
    <location>
        <begin position="245"/>
        <end position="256"/>
    </location>
</feature>
<evidence type="ECO:0000259" key="2">
    <source>
        <dbReference type="PROSITE" id="PS50826"/>
    </source>
</evidence>
<protein>
    <recommendedName>
        <fullName evidence="2">RUN domain-containing protein</fullName>
    </recommendedName>
</protein>
<feature type="domain" description="RUN" evidence="2">
    <location>
        <begin position="1"/>
        <end position="49"/>
    </location>
</feature>
<feature type="compositionally biased region" description="Polar residues" evidence="1">
    <location>
        <begin position="142"/>
        <end position="156"/>
    </location>
</feature>